<dbReference type="EMBL" id="MU003701">
    <property type="protein sequence ID" value="KAF2809535.1"/>
    <property type="molecule type" value="Genomic_DNA"/>
</dbReference>
<accession>A0A6A6YNI2</accession>
<organism evidence="1">
    <name type="scientific">Mytilinidion resinicola</name>
    <dbReference type="NCBI Taxonomy" id="574789"/>
    <lineage>
        <taxon>Eukaryota</taxon>
        <taxon>Fungi</taxon>
        <taxon>Dikarya</taxon>
        <taxon>Ascomycota</taxon>
        <taxon>Pezizomycotina</taxon>
        <taxon>Dothideomycetes</taxon>
        <taxon>Pleosporomycetidae</taxon>
        <taxon>Mytilinidiales</taxon>
        <taxon>Mytilinidiaceae</taxon>
        <taxon>Mytilinidion</taxon>
    </lineage>
</organism>
<dbReference type="GeneID" id="54466464"/>
<evidence type="ECO:0000313" key="2">
    <source>
        <dbReference type="Proteomes" id="UP000504636"/>
    </source>
</evidence>
<evidence type="ECO:0000313" key="1">
    <source>
        <dbReference type="EMBL" id="KAF2809535.1"/>
    </source>
</evidence>
<keyword evidence="2" id="KW-1185">Reference proteome</keyword>
<protein>
    <submittedName>
        <fullName evidence="1 3">Uncharacterized protein</fullName>
    </submittedName>
</protein>
<reference evidence="3" key="2">
    <citation type="submission" date="2020-04" db="EMBL/GenBank/DDBJ databases">
        <authorList>
            <consortium name="NCBI Genome Project"/>
        </authorList>
    </citation>
    <scope>NUCLEOTIDE SEQUENCE</scope>
    <source>
        <strain evidence="3">CBS 304.34</strain>
    </source>
</reference>
<reference evidence="1 3" key="1">
    <citation type="journal article" date="2020" name="Stud. Mycol.">
        <title>101 Dothideomycetes genomes: a test case for predicting lifestyles and emergence of pathogens.</title>
        <authorList>
            <person name="Haridas S."/>
            <person name="Albert R."/>
            <person name="Binder M."/>
            <person name="Bloem J."/>
            <person name="Labutti K."/>
            <person name="Salamov A."/>
            <person name="Andreopoulos B."/>
            <person name="Baker S."/>
            <person name="Barry K."/>
            <person name="Bills G."/>
            <person name="Bluhm B."/>
            <person name="Cannon C."/>
            <person name="Castanera R."/>
            <person name="Culley D."/>
            <person name="Daum C."/>
            <person name="Ezra D."/>
            <person name="Gonzalez J."/>
            <person name="Henrissat B."/>
            <person name="Kuo A."/>
            <person name="Liang C."/>
            <person name="Lipzen A."/>
            <person name="Lutzoni F."/>
            <person name="Magnuson J."/>
            <person name="Mondo S."/>
            <person name="Nolan M."/>
            <person name="Ohm R."/>
            <person name="Pangilinan J."/>
            <person name="Park H.-J."/>
            <person name="Ramirez L."/>
            <person name="Alfaro M."/>
            <person name="Sun H."/>
            <person name="Tritt A."/>
            <person name="Yoshinaga Y."/>
            <person name="Zwiers L.-H."/>
            <person name="Turgeon B."/>
            <person name="Goodwin S."/>
            <person name="Spatafora J."/>
            <person name="Crous P."/>
            <person name="Grigoriev I."/>
        </authorList>
    </citation>
    <scope>NUCLEOTIDE SEQUENCE</scope>
    <source>
        <strain evidence="1 3">CBS 304.34</strain>
    </source>
</reference>
<name>A0A6A6YNI2_9PEZI</name>
<gene>
    <name evidence="1 3" type="ORF">BDZ99DRAFT_520885</name>
</gene>
<proteinExistence type="predicted"/>
<evidence type="ECO:0000313" key="3">
    <source>
        <dbReference type="RefSeq" id="XP_033576499.1"/>
    </source>
</evidence>
<reference evidence="3" key="3">
    <citation type="submission" date="2025-04" db="UniProtKB">
        <authorList>
            <consortium name="RefSeq"/>
        </authorList>
    </citation>
    <scope>IDENTIFICATION</scope>
    <source>
        <strain evidence="3">CBS 304.34</strain>
    </source>
</reference>
<dbReference type="Proteomes" id="UP000504636">
    <property type="component" value="Unplaced"/>
</dbReference>
<dbReference type="AlphaFoldDB" id="A0A6A6YNI2"/>
<dbReference type="RefSeq" id="XP_033576499.1">
    <property type="nucleotide sequence ID" value="XM_033725571.1"/>
</dbReference>
<sequence length="157" mass="18027">MSNHCDDPHWKGENGKSEDWFDEGGRMKIVSRSRPNSSILAYEPDEVWSTIIPFKDCVIDEPPTDEELKHLNPAPSVRLDKPEVPASIVFLNGLPKDTKQVARLLHQLTIPQCRPFYLNILKKRKGIKSKGKEIVRKHQRFIKMAFDHCTASKNPNL</sequence>